<reference evidence="2" key="1">
    <citation type="submission" date="2014-01" db="EMBL/GenBank/DDBJ databases">
        <authorList>
            <person name="Brown-Elliot B."/>
            <person name="Wallace R."/>
            <person name="Lenaerts A."/>
            <person name="Ordway D."/>
            <person name="DeGroote M.A."/>
            <person name="Parker T."/>
            <person name="Sizemore C."/>
            <person name="Tallon L.J."/>
            <person name="Sadzewicz L.K."/>
            <person name="Sengamalay N."/>
            <person name="Fraser C.M."/>
            <person name="Hine E."/>
            <person name="Shefchek K.A."/>
            <person name="Das S.P."/>
            <person name="Tettelin H."/>
        </authorList>
    </citation>
    <scope>NUCLEOTIDE SEQUENCE [LARGE SCALE GENOMIC DNA]</scope>
    <source>
        <strain evidence="2">4042</strain>
    </source>
</reference>
<evidence type="ECO:0000313" key="2">
    <source>
        <dbReference type="EMBL" id="EUA32936.1"/>
    </source>
</evidence>
<comment type="caution">
    <text evidence="2">The sequence shown here is derived from an EMBL/GenBank/DDBJ whole genome shotgun (WGS) entry which is preliminary data.</text>
</comment>
<gene>
    <name evidence="2" type="ORF">I553_8987</name>
</gene>
<dbReference type="EMBL" id="JAOB01000050">
    <property type="protein sequence ID" value="EUA32936.1"/>
    <property type="molecule type" value="Genomic_DNA"/>
</dbReference>
<feature type="region of interest" description="Disordered" evidence="1">
    <location>
        <begin position="1"/>
        <end position="44"/>
    </location>
</feature>
<dbReference type="AlphaFoldDB" id="X8AP69"/>
<feature type="compositionally biased region" description="Basic and acidic residues" evidence="1">
    <location>
        <begin position="17"/>
        <end position="44"/>
    </location>
</feature>
<evidence type="ECO:0000256" key="1">
    <source>
        <dbReference type="SAM" id="MobiDB-lite"/>
    </source>
</evidence>
<sequence length="44" mass="4912">MSFRRLGQIAEQGYLDNGKHSNDERNSGAGLRADRDSGSHYESE</sequence>
<organism evidence="2">
    <name type="scientific">Mycobacterium xenopi 4042</name>
    <dbReference type="NCBI Taxonomy" id="1299334"/>
    <lineage>
        <taxon>Bacteria</taxon>
        <taxon>Bacillati</taxon>
        <taxon>Actinomycetota</taxon>
        <taxon>Actinomycetes</taxon>
        <taxon>Mycobacteriales</taxon>
        <taxon>Mycobacteriaceae</taxon>
        <taxon>Mycobacterium</taxon>
    </lineage>
</organism>
<accession>X8AP69</accession>
<protein>
    <submittedName>
        <fullName evidence="2">Uncharacterized protein</fullName>
    </submittedName>
</protein>
<name>X8AP69_MYCXE</name>
<proteinExistence type="predicted"/>